<accession>A0A0A9DCQ9</accession>
<evidence type="ECO:0000313" key="2">
    <source>
        <dbReference type="EMBL" id="JAD81527.1"/>
    </source>
</evidence>
<reference evidence="2" key="1">
    <citation type="submission" date="2014-09" db="EMBL/GenBank/DDBJ databases">
        <authorList>
            <person name="Magalhaes I.L.F."/>
            <person name="Oliveira U."/>
            <person name="Santos F.R."/>
            <person name="Vidigal T.H.D.A."/>
            <person name="Brescovit A.D."/>
            <person name="Santos A.J."/>
        </authorList>
    </citation>
    <scope>NUCLEOTIDE SEQUENCE</scope>
    <source>
        <tissue evidence="2">Shoot tissue taken approximately 20 cm above the soil surface</tissue>
    </source>
</reference>
<dbReference type="EMBL" id="GBRH01216368">
    <property type="protein sequence ID" value="JAD81527.1"/>
    <property type="molecule type" value="Transcribed_RNA"/>
</dbReference>
<proteinExistence type="predicted"/>
<feature type="region of interest" description="Disordered" evidence="1">
    <location>
        <begin position="42"/>
        <end position="78"/>
    </location>
</feature>
<evidence type="ECO:0000256" key="1">
    <source>
        <dbReference type="SAM" id="MobiDB-lite"/>
    </source>
</evidence>
<organism evidence="2">
    <name type="scientific">Arundo donax</name>
    <name type="common">Giant reed</name>
    <name type="synonym">Donax arundinaceus</name>
    <dbReference type="NCBI Taxonomy" id="35708"/>
    <lineage>
        <taxon>Eukaryota</taxon>
        <taxon>Viridiplantae</taxon>
        <taxon>Streptophyta</taxon>
        <taxon>Embryophyta</taxon>
        <taxon>Tracheophyta</taxon>
        <taxon>Spermatophyta</taxon>
        <taxon>Magnoliopsida</taxon>
        <taxon>Liliopsida</taxon>
        <taxon>Poales</taxon>
        <taxon>Poaceae</taxon>
        <taxon>PACMAD clade</taxon>
        <taxon>Arundinoideae</taxon>
        <taxon>Arundineae</taxon>
        <taxon>Arundo</taxon>
    </lineage>
</organism>
<protein>
    <submittedName>
        <fullName evidence="2">Uncharacterized protein</fullName>
    </submittedName>
</protein>
<name>A0A0A9DCQ9_ARUDO</name>
<reference evidence="2" key="2">
    <citation type="journal article" date="2015" name="Data Brief">
        <title>Shoot transcriptome of the giant reed, Arundo donax.</title>
        <authorList>
            <person name="Barrero R.A."/>
            <person name="Guerrero F.D."/>
            <person name="Moolhuijzen P."/>
            <person name="Goolsby J.A."/>
            <person name="Tidwell J."/>
            <person name="Bellgard S.E."/>
            <person name="Bellgard M.I."/>
        </authorList>
    </citation>
    <scope>NUCLEOTIDE SEQUENCE</scope>
    <source>
        <tissue evidence="2">Shoot tissue taken approximately 20 cm above the soil surface</tissue>
    </source>
</reference>
<sequence length="97" mass="10714">MAVVGAGSGVVVDLDVHPRRHFAEVSPLICSAYHTLSRHLQTSGGAMAVRQGRGPGQRRRGNQGKEERQHEESKKSLPLRGVLHHRLTTVLLSTLFW</sequence>
<feature type="compositionally biased region" description="Basic and acidic residues" evidence="1">
    <location>
        <begin position="63"/>
        <end position="75"/>
    </location>
</feature>
<dbReference type="AlphaFoldDB" id="A0A0A9DCQ9"/>